<proteinExistence type="predicted"/>
<organism evidence="1 2">
    <name type="scientific">Halobacteriovorax vibrionivorans</name>
    <dbReference type="NCBI Taxonomy" id="2152716"/>
    <lineage>
        <taxon>Bacteria</taxon>
        <taxon>Pseudomonadati</taxon>
        <taxon>Bdellovibrionota</taxon>
        <taxon>Bacteriovoracia</taxon>
        <taxon>Bacteriovoracales</taxon>
        <taxon>Halobacteriovoraceae</taxon>
        <taxon>Halobacteriovorax</taxon>
    </lineage>
</organism>
<comment type="caution">
    <text evidence="1">The sequence shown here is derived from an EMBL/GenBank/DDBJ whole genome shotgun (WGS) entry which is preliminary data.</text>
</comment>
<keyword evidence="2" id="KW-1185">Reference proteome</keyword>
<dbReference type="Proteomes" id="UP000443582">
    <property type="component" value="Unassembled WGS sequence"/>
</dbReference>
<evidence type="ECO:0000313" key="2">
    <source>
        <dbReference type="Proteomes" id="UP000443582"/>
    </source>
</evidence>
<evidence type="ECO:0000313" key="1">
    <source>
        <dbReference type="EMBL" id="RZF21387.1"/>
    </source>
</evidence>
<sequence length="78" mass="9251">MFLIDVNLFEDEFYLLPVEQKKGDQYKIECQSIESAKHLQEELGKVKHLHPTKDKTRFQLLRKEDNFGLEVKVLKFVG</sequence>
<reference evidence="2" key="1">
    <citation type="journal article" date="2019" name="Int. J. Syst. Evol. Microbiol.">
        <title>Halobacteriovorax valvorus sp. nov., a novel prokaryotic predator isolated from coastal seawater of China.</title>
        <authorList>
            <person name="Chen M.-X."/>
        </authorList>
    </citation>
    <scope>NUCLEOTIDE SEQUENCE [LARGE SCALE GENOMIC DNA]</scope>
    <source>
        <strain evidence="2">BL9</strain>
    </source>
</reference>
<accession>A0ABY0IFH4</accession>
<gene>
    <name evidence="1" type="ORF">DAY19_06795</name>
</gene>
<dbReference type="RefSeq" id="WP_114706454.1">
    <property type="nucleotide sequence ID" value="NZ_QDKL01000002.1"/>
</dbReference>
<dbReference type="EMBL" id="QDKL01000002">
    <property type="protein sequence ID" value="RZF21387.1"/>
    <property type="molecule type" value="Genomic_DNA"/>
</dbReference>
<name>A0ABY0IFH4_9BACT</name>
<protein>
    <submittedName>
        <fullName evidence="1">Uncharacterized protein</fullName>
    </submittedName>
</protein>